<keyword evidence="10" id="KW-1185">Reference proteome</keyword>
<dbReference type="OrthoDB" id="9757546at2"/>
<protein>
    <recommendedName>
        <fullName evidence="11">Copper oxidase</fullName>
    </recommendedName>
</protein>
<dbReference type="Pfam" id="PF07833">
    <property type="entry name" value="Cu_amine_oxidN1"/>
    <property type="match status" value="1"/>
</dbReference>
<feature type="domain" description="Copper amine oxidase-like N-terminal" evidence="7">
    <location>
        <begin position="354"/>
        <end position="459"/>
    </location>
</feature>
<name>A0A559JU13_9BACL</name>
<feature type="region of interest" description="Disordered" evidence="4">
    <location>
        <begin position="470"/>
        <end position="494"/>
    </location>
</feature>
<reference evidence="9 10" key="1">
    <citation type="submission" date="2019-07" db="EMBL/GenBank/DDBJ databases">
        <authorList>
            <person name="Kim J."/>
        </authorList>
    </citation>
    <scope>NUCLEOTIDE SEQUENCE [LARGE SCALE GENOMIC DNA]</scope>
    <source>
        <strain evidence="9 10">G13</strain>
    </source>
</reference>
<dbReference type="InterPro" id="IPR036582">
    <property type="entry name" value="Mao_N_sf"/>
</dbReference>
<dbReference type="SUPFAM" id="SSF49503">
    <property type="entry name" value="Cupredoxins"/>
    <property type="match status" value="3"/>
</dbReference>
<evidence type="ECO:0000259" key="6">
    <source>
        <dbReference type="Pfam" id="PF07732"/>
    </source>
</evidence>
<dbReference type="InterPro" id="IPR028096">
    <property type="entry name" value="EfeO_Cupredoxin"/>
</dbReference>
<gene>
    <name evidence="9" type="ORF">FPZ45_05405</name>
</gene>
<accession>A0A559JU13</accession>
<feature type="compositionally biased region" description="Basic and acidic residues" evidence="4">
    <location>
        <begin position="470"/>
        <end position="483"/>
    </location>
</feature>
<keyword evidence="1" id="KW-0479">Metal-binding</keyword>
<dbReference type="GO" id="GO:0005507">
    <property type="term" value="F:copper ion binding"/>
    <property type="evidence" value="ECO:0007669"/>
    <property type="project" value="InterPro"/>
</dbReference>
<evidence type="ECO:0000313" key="9">
    <source>
        <dbReference type="EMBL" id="TVY03310.1"/>
    </source>
</evidence>
<evidence type="ECO:0000256" key="3">
    <source>
        <dbReference type="ARBA" id="ARBA00023008"/>
    </source>
</evidence>
<dbReference type="PANTHER" id="PTHR11709:SF394">
    <property type="entry name" value="FI03373P-RELATED"/>
    <property type="match status" value="1"/>
</dbReference>
<dbReference type="PANTHER" id="PTHR11709">
    <property type="entry name" value="MULTI-COPPER OXIDASE"/>
    <property type="match status" value="1"/>
</dbReference>
<dbReference type="InterPro" id="IPR011707">
    <property type="entry name" value="Cu-oxidase-like_N"/>
</dbReference>
<dbReference type="SUPFAM" id="SSF55383">
    <property type="entry name" value="Copper amine oxidase, domain N"/>
    <property type="match status" value="1"/>
</dbReference>
<feature type="domain" description="EfeO-type cupredoxin-like" evidence="8">
    <location>
        <begin position="499"/>
        <end position="578"/>
    </location>
</feature>
<organism evidence="9 10">
    <name type="scientific">Cohnella terricola</name>
    <dbReference type="NCBI Taxonomy" id="1289167"/>
    <lineage>
        <taxon>Bacteria</taxon>
        <taxon>Bacillati</taxon>
        <taxon>Bacillota</taxon>
        <taxon>Bacilli</taxon>
        <taxon>Bacillales</taxon>
        <taxon>Paenibacillaceae</taxon>
        <taxon>Cohnella</taxon>
    </lineage>
</organism>
<dbReference type="GO" id="GO:0016491">
    <property type="term" value="F:oxidoreductase activity"/>
    <property type="evidence" value="ECO:0007669"/>
    <property type="project" value="UniProtKB-KW"/>
</dbReference>
<evidence type="ECO:0000259" key="8">
    <source>
        <dbReference type="Pfam" id="PF13473"/>
    </source>
</evidence>
<evidence type="ECO:0000259" key="7">
    <source>
        <dbReference type="Pfam" id="PF07833"/>
    </source>
</evidence>
<evidence type="ECO:0000259" key="5">
    <source>
        <dbReference type="Pfam" id="PF07731"/>
    </source>
</evidence>
<evidence type="ECO:0000256" key="4">
    <source>
        <dbReference type="SAM" id="MobiDB-lite"/>
    </source>
</evidence>
<comment type="caution">
    <text evidence="9">The sequence shown here is derived from an EMBL/GenBank/DDBJ whole genome shotgun (WGS) entry which is preliminary data.</text>
</comment>
<feature type="domain" description="Plastocyanin-like" evidence="6">
    <location>
        <begin position="73"/>
        <end position="173"/>
    </location>
</feature>
<dbReference type="Pfam" id="PF07731">
    <property type="entry name" value="Cu-oxidase_2"/>
    <property type="match status" value="1"/>
</dbReference>
<evidence type="ECO:0000256" key="2">
    <source>
        <dbReference type="ARBA" id="ARBA00023002"/>
    </source>
</evidence>
<evidence type="ECO:0000313" key="10">
    <source>
        <dbReference type="Proteomes" id="UP000316330"/>
    </source>
</evidence>
<dbReference type="EMBL" id="VNJJ01000002">
    <property type="protein sequence ID" value="TVY03310.1"/>
    <property type="molecule type" value="Genomic_DNA"/>
</dbReference>
<evidence type="ECO:0008006" key="11">
    <source>
        <dbReference type="Google" id="ProtNLM"/>
    </source>
</evidence>
<dbReference type="InterPro" id="IPR045087">
    <property type="entry name" value="Cu-oxidase_fam"/>
</dbReference>
<dbReference type="InterPro" id="IPR012854">
    <property type="entry name" value="Cu_amine_oxidase-like_N"/>
</dbReference>
<feature type="domain" description="Plastocyanin-like" evidence="5">
    <location>
        <begin position="219"/>
        <end position="312"/>
    </location>
</feature>
<dbReference type="RefSeq" id="WP_144699176.1">
    <property type="nucleotide sequence ID" value="NZ_VNJJ01000002.1"/>
</dbReference>
<keyword evidence="3" id="KW-0186">Copper</keyword>
<dbReference type="InterPro" id="IPR011706">
    <property type="entry name" value="Cu-oxidase_C"/>
</dbReference>
<sequence>MIIINRLFSRGILLFAAAILFLSNIGPVRGAIAASPAVKQFRLYATDGYLTLPDGKQVYIWGYSLKNEPGSAEYPSPTLEVNEGDRVEITLTNIGPSNKAIKKLAHTIHWHGLDTDQSNDGVPHTSPAIQLGESFTYKFTADHAGTYFYHCHVDTVEHLQMGMFGAFIVKAKNGANQAWTGGPAFDKDYAFVVNEIDPVWHQAVEESKPYDRTAFHPVYWTINGKSYPDTEQDATTMIEGRVGQTVLIRIINAGYEPHSFHLHGFHFDVIASDGRPLPQPISKDTVLIGQGERYDLLVKFDKDGMFPLHSHNIVDNTNNGVYPGGLHTMVNVKKDSEIAQKKTIVLRAELRSAVVDGAPVTLQQTVASIRGYYYIPLRFIAEQWNADLTWDQRDESAVIVTDQASFQLWMNSKQAKAGGKLINLAAPPVRMGDTVMVPVRFVSEQLGADLSYDRTRGEIKLTATLHSRDLVSSDSGTPHDHGTPSETGNAGTAPDHVMAPLTVEIQSNAFMPGILTVKKGQIVTWINKDTSYHTVYELNDLFRSKNLYQNDRFSYTFTEVGTYEYYCSIHPVMQAKISVIE</sequence>
<dbReference type="Gene3D" id="2.60.40.420">
    <property type="entry name" value="Cupredoxins - blue copper proteins"/>
    <property type="match status" value="3"/>
</dbReference>
<dbReference type="CDD" id="cd04202">
    <property type="entry name" value="CuRO_D2_2dMcoN_like"/>
    <property type="match status" value="1"/>
</dbReference>
<proteinExistence type="predicted"/>
<dbReference type="Gene3D" id="3.30.457.10">
    <property type="entry name" value="Copper amine oxidase-like, N-terminal domain"/>
    <property type="match status" value="2"/>
</dbReference>
<dbReference type="Pfam" id="PF07732">
    <property type="entry name" value="Cu-oxidase_3"/>
    <property type="match status" value="1"/>
</dbReference>
<dbReference type="Proteomes" id="UP000316330">
    <property type="component" value="Unassembled WGS sequence"/>
</dbReference>
<dbReference type="AlphaFoldDB" id="A0A559JU13"/>
<dbReference type="InterPro" id="IPR008972">
    <property type="entry name" value="Cupredoxin"/>
</dbReference>
<evidence type="ECO:0000256" key="1">
    <source>
        <dbReference type="ARBA" id="ARBA00022723"/>
    </source>
</evidence>
<keyword evidence="2" id="KW-0560">Oxidoreductase</keyword>
<dbReference type="Pfam" id="PF13473">
    <property type="entry name" value="Cupredoxin_1"/>
    <property type="match status" value="1"/>
</dbReference>